<dbReference type="Proteomes" id="UP000215214">
    <property type="component" value="Chromosome TJEJU"/>
</dbReference>
<dbReference type="KEGG" id="tje:TJEJU_0710"/>
<dbReference type="PROSITE" id="PS51257">
    <property type="entry name" value="PROKAR_LIPOPROTEIN"/>
    <property type="match status" value="1"/>
</dbReference>
<dbReference type="OrthoDB" id="7527071at2"/>
<dbReference type="GO" id="GO:0016491">
    <property type="term" value="F:oxidoreductase activity"/>
    <property type="evidence" value="ECO:0007669"/>
    <property type="project" value="UniProtKB-KW"/>
</dbReference>
<dbReference type="Pfam" id="PF13434">
    <property type="entry name" value="Lys_Orn_oxgnase"/>
    <property type="match status" value="1"/>
</dbReference>
<evidence type="ECO:0000256" key="1">
    <source>
        <dbReference type="ARBA" id="ARBA00001974"/>
    </source>
</evidence>
<dbReference type="SUPFAM" id="SSF51905">
    <property type="entry name" value="FAD/NAD(P)-binding domain"/>
    <property type="match status" value="1"/>
</dbReference>
<dbReference type="PANTHER" id="PTHR42802">
    <property type="entry name" value="MONOOXYGENASE"/>
    <property type="match status" value="1"/>
</dbReference>
<gene>
    <name evidence="8" type="primary">alcA</name>
    <name evidence="8" type="ORF">TJEJU_0710</name>
</gene>
<dbReference type="PANTHER" id="PTHR42802:SF1">
    <property type="entry name" value="L-ORNITHINE N(5)-MONOOXYGENASE"/>
    <property type="match status" value="1"/>
</dbReference>
<dbReference type="Gene3D" id="3.50.50.60">
    <property type="entry name" value="FAD/NAD(P)-binding domain"/>
    <property type="match status" value="1"/>
</dbReference>
<evidence type="ECO:0000256" key="6">
    <source>
        <dbReference type="ARBA" id="ARBA00022857"/>
    </source>
</evidence>
<sequence length="441" mass="51058">MSKHVADFIAVGVGPFNLGLACLTEPIENLNGVFLDRKEKFDWHPGMLLEDTTLQIPFMADLVTLADPTNEFSFLNYIKQKGRMYSFYIRENFLLLRNEYNQYCQWAISKLNNIHFNTDVTHIDYDEKEKVYIATARCTKTKEIKIYKAKKLVLGTGTPPYIPECCKKLRGKAVHSSAYLDHKESLQKQKKITVLGSGQSAAEIFYDLLLEADTIGYELNWITRSPRFFPLEYSKLTLEMTSPEYVDYFYDLPSEKRDDLIKNQKHLYKGINSDLIAAIHDTLYTKRVVAEDKLKVSLRTNTELIETKLQDNTVQLELHQVEQNKYFQHETEGLVLATGYSYQLPEFVNGISDRIQWDEKERFDVARNYSVDKNGNEVFVQNAELHTHGFVTPDLGMAAYRNSYIIKEMTGVEHYSVESKIAFQQFGVSQEEEIMKSIMSH</sequence>
<dbReference type="InterPro" id="IPR036188">
    <property type="entry name" value="FAD/NAD-bd_sf"/>
</dbReference>
<dbReference type="AlphaFoldDB" id="A0A238U7L7"/>
<keyword evidence="7" id="KW-0560">Oxidoreductase</keyword>
<organism evidence="8 9">
    <name type="scientific">Tenacibaculum jejuense</name>
    <dbReference type="NCBI Taxonomy" id="584609"/>
    <lineage>
        <taxon>Bacteria</taxon>
        <taxon>Pseudomonadati</taxon>
        <taxon>Bacteroidota</taxon>
        <taxon>Flavobacteriia</taxon>
        <taxon>Flavobacteriales</taxon>
        <taxon>Flavobacteriaceae</taxon>
        <taxon>Tenacibaculum</taxon>
    </lineage>
</organism>
<comment type="similarity">
    <text evidence="3">Belongs to the lysine N(6)-hydroxylase/L-ornithine N(5)-oxygenase family.</text>
</comment>
<dbReference type="EMBL" id="LT899436">
    <property type="protein sequence ID" value="SNR14484.1"/>
    <property type="molecule type" value="Genomic_DNA"/>
</dbReference>
<dbReference type="RefSeq" id="WP_095069482.1">
    <property type="nucleotide sequence ID" value="NZ_LT899436.1"/>
</dbReference>
<keyword evidence="6" id="KW-0521">NADP</keyword>
<keyword evidence="5" id="KW-0274">FAD</keyword>
<keyword evidence="9" id="KW-1185">Reference proteome</keyword>
<accession>A0A238U7L7</accession>
<comment type="cofactor">
    <cofactor evidence="1">
        <name>FAD</name>
        <dbReference type="ChEBI" id="CHEBI:57692"/>
    </cofactor>
</comment>
<evidence type="ECO:0000256" key="5">
    <source>
        <dbReference type="ARBA" id="ARBA00022827"/>
    </source>
</evidence>
<protein>
    <submittedName>
        <fullName evidence="8">Siderophore biosynthesis protein</fullName>
    </submittedName>
</protein>
<keyword evidence="4" id="KW-0285">Flavoprotein</keyword>
<evidence type="ECO:0000256" key="4">
    <source>
        <dbReference type="ARBA" id="ARBA00022630"/>
    </source>
</evidence>
<comment type="pathway">
    <text evidence="2">Siderophore biosynthesis.</text>
</comment>
<evidence type="ECO:0000313" key="8">
    <source>
        <dbReference type="EMBL" id="SNR14484.1"/>
    </source>
</evidence>
<dbReference type="InterPro" id="IPR025700">
    <property type="entry name" value="Lys/Orn_oxygenase"/>
</dbReference>
<name>A0A238U7L7_9FLAO</name>
<evidence type="ECO:0000256" key="2">
    <source>
        <dbReference type="ARBA" id="ARBA00004924"/>
    </source>
</evidence>
<reference evidence="8 9" key="1">
    <citation type="submission" date="2017-07" db="EMBL/GenBank/DDBJ databases">
        <authorList>
            <person name="Sun Z.S."/>
            <person name="Albrecht U."/>
            <person name="Echele G."/>
            <person name="Lee C.C."/>
        </authorList>
    </citation>
    <scope>NUCLEOTIDE SEQUENCE [LARGE SCALE GENOMIC DNA]</scope>
    <source>
        <strain evidence="9">type strain: KCTC 22618</strain>
    </source>
</reference>
<evidence type="ECO:0000256" key="3">
    <source>
        <dbReference type="ARBA" id="ARBA00007588"/>
    </source>
</evidence>
<proteinExistence type="inferred from homology"/>
<evidence type="ECO:0000313" key="9">
    <source>
        <dbReference type="Proteomes" id="UP000215214"/>
    </source>
</evidence>
<evidence type="ECO:0000256" key="7">
    <source>
        <dbReference type="ARBA" id="ARBA00023002"/>
    </source>
</evidence>